<protein>
    <submittedName>
        <fullName evidence="1">Uncharacterized protein</fullName>
    </submittedName>
</protein>
<reference evidence="1 2" key="1">
    <citation type="journal article" date="2011" name="J. Bacteriol.">
        <title>Genome sequence of Chthoniobacter flavus Ellin428, an aerobic heterotrophic soil bacterium.</title>
        <authorList>
            <person name="Kant R."/>
            <person name="van Passel M.W."/>
            <person name="Palva A."/>
            <person name="Lucas S."/>
            <person name="Lapidus A."/>
            <person name="Glavina Del Rio T."/>
            <person name="Dalin E."/>
            <person name="Tice H."/>
            <person name="Bruce D."/>
            <person name="Goodwin L."/>
            <person name="Pitluck S."/>
            <person name="Larimer F.W."/>
            <person name="Land M.L."/>
            <person name="Hauser L."/>
            <person name="Sangwan P."/>
            <person name="de Vos W.M."/>
            <person name="Janssen P.H."/>
            <person name="Smidt H."/>
        </authorList>
    </citation>
    <scope>NUCLEOTIDE SEQUENCE [LARGE SCALE GENOMIC DNA]</scope>
    <source>
        <strain evidence="1 2">Ellin428</strain>
    </source>
</reference>
<accession>B4CXZ0</accession>
<comment type="caution">
    <text evidence="1">The sequence shown here is derived from an EMBL/GenBank/DDBJ whole genome shotgun (WGS) entry which is preliminary data.</text>
</comment>
<proteinExistence type="predicted"/>
<dbReference type="STRING" id="497964.CfE428DRAFT_1431"/>
<dbReference type="Proteomes" id="UP000005824">
    <property type="component" value="Unassembled WGS sequence"/>
</dbReference>
<dbReference type="AlphaFoldDB" id="B4CXZ0"/>
<keyword evidence="2" id="KW-1185">Reference proteome</keyword>
<evidence type="ECO:0000313" key="1">
    <source>
        <dbReference type="EMBL" id="EDY21138.1"/>
    </source>
</evidence>
<evidence type="ECO:0000313" key="2">
    <source>
        <dbReference type="Proteomes" id="UP000005824"/>
    </source>
</evidence>
<dbReference type="InParanoid" id="B4CXZ0"/>
<name>B4CXZ0_9BACT</name>
<gene>
    <name evidence="1" type="ORF">CfE428DRAFT_1431</name>
</gene>
<dbReference type="EMBL" id="ABVL01000003">
    <property type="protein sequence ID" value="EDY21138.1"/>
    <property type="molecule type" value="Genomic_DNA"/>
</dbReference>
<sequence>MNLCECGVDCSVENARVHSMIWILVDVRNALVGGYKR</sequence>
<organism evidence="1 2">
    <name type="scientific">Chthoniobacter flavus Ellin428</name>
    <dbReference type="NCBI Taxonomy" id="497964"/>
    <lineage>
        <taxon>Bacteria</taxon>
        <taxon>Pseudomonadati</taxon>
        <taxon>Verrucomicrobiota</taxon>
        <taxon>Spartobacteria</taxon>
        <taxon>Chthoniobacterales</taxon>
        <taxon>Chthoniobacteraceae</taxon>
        <taxon>Chthoniobacter</taxon>
    </lineage>
</organism>